<feature type="signal peptide" evidence="1">
    <location>
        <begin position="1"/>
        <end position="23"/>
    </location>
</feature>
<comment type="caution">
    <text evidence="3">The sequence shown here is derived from an EMBL/GenBank/DDBJ whole genome shotgun (WGS) entry which is preliminary data.</text>
</comment>
<dbReference type="Proteomes" id="UP001216253">
    <property type="component" value="Unassembled WGS sequence"/>
</dbReference>
<dbReference type="InterPro" id="IPR017946">
    <property type="entry name" value="PLC-like_Pdiesterase_TIM-brl"/>
</dbReference>
<feature type="chain" id="PRO_5045292913" evidence="1">
    <location>
        <begin position="24"/>
        <end position="335"/>
    </location>
</feature>
<dbReference type="InterPro" id="IPR032160">
    <property type="entry name" value="DUF4996"/>
</dbReference>
<dbReference type="PROSITE" id="PS51704">
    <property type="entry name" value="GP_PDE"/>
    <property type="match status" value="1"/>
</dbReference>
<dbReference type="CDD" id="cd08566">
    <property type="entry name" value="GDPD_AtGDE_like"/>
    <property type="match status" value="1"/>
</dbReference>
<evidence type="ECO:0000313" key="4">
    <source>
        <dbReference type="Proteomes" id="UP001216253"/>
    </source>
</evidence>
<dbReference type="SUPFAM" id="SSF51695">
    <property type="entry name" value="PLC-like phosphodiesterases"/>
    <property type="match status" value="1"/>
</dbReference>
<proteinExistence type="predicted"/>
<dbReference type="InterPro" id="IPR030395">
    <property type="entry name" value="GP_PDE_dom"/>
</dbReference>
<organism evidence="3 4">
    <name type="scientific">Novosphingobium album</name>
    <name type="common">ex Liu et al. 2023</name>
    <dbReference type="NCBI Taxonomy" id="3031130"/>
    <lineage>
        <taxon>Bacteria</taxon>
        <taxon>Pseudomonadati</taxon>
        <taxon>Pseudomonadota</taxon>
        <taxon>Alphaproteobacteria</taxon>
        <taxon>Sphingomonadales</taxon>
        <taxon>Sphingomonadaceae</taxon>
        <taxon>Novosphingobium</taxon>
    </lineage>
</organism>
<evidence type="ECO:0000313" key="3">
    <source>
        <dbReference type="EMBL" id="MDE8650702.1"/>
    </source>
</evidence>
<name>A0ABT5WKZ9_9SPHN</name>
<sequence length="335" mass="36118">MRISSLFVLAATLCLNMPAPSSAAPASADRAAFETLRARVLRPPAGHVIVVAHRACFAAAPENSPQAIDACWRQGVEVVENDVRSTKDGELVLMHDNTVDRTTTGWGYLDDLTLADLGKLKLRDGAGGAGAPITPYPVTTLRDYFRAAKNKVMINLELKPSASASFEVLLEKSLQIAEEEGVLDHIILKVPDTFSHGKVSKEHILGKLKLPKGLAIWPIIWQASARGAPGERLGGLEAYGPAGYEVPFLGQEFFRGIAADKRVQGRPVMAVAVEPYWSGGFSDDISMPNPDAGWGRLIALGANVIMTDHPEYLLRYLCEMGHRHTGQGEAGCSAR</sequence>
<gene>
    <name evidence="3" type="ORF">PYV00_03085</name>
</gene>
<dbReference type="RefSeq" id="WP_275226784.1">
    <property type="nucleotide sequence ID" value="NZ_JARESE010000009.1"/>
</dbReference>
<feature type="domain" description="GP-PDE" evidence="2">
    <location>
        <begin position="48"/>
        <end position="317"/>
    </location>
</feature>
<dbReference type="Gene3D" id="3.20.20.190">
    <property type="entry name" value="Phosphatidylinositol (PI) phosphodiesterase"/>
    <property type="match status" value="1"/>
</dbReference>
<evidence type="ECO:0000256" key="1">
    <source>
        <dbReference type="SAM" id="SignalP"/>
    </source>
</evidence>
<accession>A0ABT5WKZ9</accession>
<dbReference type="PANTHER" id="PTHR46320">
    <property type="entry name" value="GLYCEROPHOSPHODIESTER PHOSPHODIESTERASE 1"/>
    <property type="match status" value="1"/>
</dbReference>
<dbReference type="Pfam" id="PF03009">
    <property type="entry name" value="GDPD"/>
    <property type="match status" value="1"/>
</dbReference>
<dbReference type="Pfam" id="PF16387">
    <property type="entry name" value="DUF4996"/>
    <property type="match status" value="1"/>
</dbReference>
<evidence type="ECO:0000259" key="2">
    <source>
        <dbReference type="PROSITE" id="PS51704"/>
    </source>
</evidence>
<keyword evidence="4" id="KW-1185">Reference proteome</keyword>
<keyword evidence="1" id="KW-0732">Signal</keyword>
<dbReference type="EMBL" id="JARESE010000009">
    <property type="protein sequence ID" value="MDE8650702.1"/>
    <property type="molecule type" value="Genomic_DNA"/>
</dbReference>
<protein>
    <submittedName>
        <fullName evidence="3">Glycerophosphodiester phosphodiesterase family protein</fullName>
    </submittedName>
</protein>
<dbReference type="PANTHER" id="PTHR46320:SF1">
    <property type="entry name" value="GLYCEROPHOSPHODIESTER PHOSPHODIESTERASE 1"/>
    <property type="match status" value="1"/>
</dbReference>
<reference evidence="3 4" key="1">
    <citation type="submission" date="2023-03" db="EMBL/GenBank/DDBJ databases">
        <title>NovoSphingobium album sp. nov. isolated from polycyclic aromatic hydrocarbons- and heavy-metal polluted soil.</title>
        <authorList>
            <person name="Liu Z."/>
            <person name="Wang K."/>
        </authorList>
    </citation>
    <scope>NUCLEOTIDE SEQUENCE [LARGE SCALE GENOMIC DNA]</scope>
    <source>
        <strain evidence="3 4">H3SJ31-1</strain>
    </source>
</reference>